<dbReference type="GeneID" id="108874046"/>
<feature type="region of interest" description="Disordered" evidence="5">
    <location>
        <begin position="306"/>
        <end position="326"/>
    </location>
</feature>
<comment type="similarity">
    <text evidence="2">Belongs to the AF4 family.</text>
</comment>
<keyword evidence="3" id="KW-0597">Phosphoprotein</keyword>
<feature type="compositionally biased region" description="Basic and acidic residues" evidence="5">
    <location>
        <begin position="698"/>
        <end position="708"/>
    </location>
</feature>
<dbReference type="Pfam" id="PF05110">
    <property type="entry name" value="AF-4"/>
    <property type="match status" value="1"/>
</dbReference>
<protein>
    <submittedName>
        <fullName evidence="8">LOW QUALITY PROTEIN: AF4/FMR2 family member 1</fullName>
    </submittedName>
</protein>
<dbReference type="PANTHER" id="PTHR10528:SF6">
    <property type="entry name" value="AF4_FMR2 FAMILY MEMBER 1"/>
    <property type="match status" value="1"/>
</dbReference>
<feature type="region of interest" description="Disordered" evidence="5">
    <location>
        <begin position="84"/>
        <end position="222"/>
    </location>
</feature>
<feature type="compositionally biased region" description="Basic and acidic residues" evidence="5">
    <location>
        <begin position="643"/>
        <end position="652"/>
    </location>
</feature>
<dbReference type="Proteomes" id="UP000694890">
    <property type="component" value="Linkage group LG9"/>
</dbReference>
<feature type="compositionally biased region" description="Polar residues" evidence="5">
    <location>
        <begin position="121"/>
        <end position="130"/>
    </location>
</feature>
<feature type="compositionally biased region" description="Basic residues" evidence="5">
    <location>
        <begin position="881"/>
        <end position="896"/>
    </location>
</feature>
<feature type="compositionally biased region" description="Polar residues" evidence="5">
    <location>
        <begin position="96"/>
        <end position="109"/>
    </location>
</feature>
<sequence>MTANFGCCERRTMASQPSVYNEDRNLLRLRAWEQRIQETSQAKELNPDNVPLFGEPYKTNKGDELSNRIQRMLGSYEDVNNPCPLTVEPLPVPSYATLSQSDQGQPNTDKSTKAPFHNQVHHMSTQNQKCSSSNSHSSQPMRTSAASSPNQHGHSSTFPKPSLNHSQGGQPGNSARQQKMSEAFSDLRERVSLPQEMSAQSPDVKPLPFLHSSNHDNTDLDTKDTFDRYQLQESSDHPSESASTTDVSMLNIKQSPKDAPLTHATKANVLPSQTFPPLLSSKQPSVVMTQKPTAYVRPMDGQDQVVSESPELKPSPEPYVPLPELISKSNPGKMKILPQFLETRTNEAQCVEDILREMTHSWPPLLTAIHTPSTDAPSKSPFPAKEAEHVSSCLEQKSYDSAPPPTDPSQLNQPSASSSFEAAHSSGVESASSSDSESSSRSESDSESTTEEPPEPPVSISLKTEPDAPAVSDWQLGNWIRSNQQNSSTESQGGTHVTGSPTHKQLLPTQSSKHSSVEVVDPARESMPQLSSHQKELSENLAKPQQCRESPQDNCCQQSSQKSPSADFRKLSCNMHPSKPAKEGCPDHSDTAVSVKCEEIVATRDKDPCFTDRPRVKTKTKHCKKSKSSSDSKQDRKRTYKHTSLDKRKAGSEPEATPVVNGHCPSCGVRYPNPCSCPTQSPSLQRDQSSPAPPLRIDCSKPKAETCRRGTKRPHKTTYKHSEKTANTTKGSRNLHRPPRSLLVKIDLSLLSRVPQMPGNHQEIPSNGKRSALAVEQDGGGGDAPTTHKHSKTSKKSIPPNVEVDNKSLPRKKPRLENKNTSSAHVSVKLESSSNPAEEQERKRAKKNPVSMQQPATPKDTAKDSKVHKRCSGETQESSKKTVKSKNSCKHKKRSVKNTEHPHSEKQKPPNSSLAVPSSSQSNKEVLINRPLLKFEDRQYPVKHYIKEAKRLKHKADAESDKLSKAFNYLDAAMFFVESGIAMEKDPQISMSSYTMFAETVELLKFVLKLKNSVDPSAPPSEKDFLALCLKCQSLLQMAMFRHKHKTALKYSKTLNDHFTNSAQATHDPSVCLSKVTDTPSPMPDMPSPANTSTSSCPGSNHSGSGLAVGPVGSTVAVPQAIEQVAFTYVKITTLFLSAHDIWEQAEELAHKGSGMLTELDIGYGPTEPCLNNELYGPLYKTGCPLAETGQPKGKMTNILLPLLDACKPSMLLLPALTSLQRV</sequence>
<dbReference type="AlphaFoldDB" id="A0AAJ7LA27"/>
<dbReference type="InterPro" id="IPR043639">
    <property type="entry name" value="AF4_int"/>
</dbReference>
<evidence type="ECO:0000259" key="6">
    <source>
        <dbReference type="Pfam" id="PF18876"/>
    </source>
</evidence>
<feature type="compositionally biased region" description="Basic and acidic residues" evidence="5">
    <location>
        <begin position="897"/>
        <end position="908"/>
    </location>
</feature>
<gene>
    <name evidence="8" type="primary">aff1</name>
</gene>
<feature type="compositionally biased region" description="Basic and acidic residues" evidence="5">
    <location>
        <begin position="580"/>
        <end position="590"/>
    </location>
</feature>
<feature type="domain" description="AF4/FMR2 C-terminal homology" evidence="6">
    <location>
        <begin position="928"/>
        <end position="1163"/>
    </location>
</feature>
<dbReference type="GO" id="GO:0010468">
    <property type="term" value="P:regulation of gene expression"/>
    <property type="evidence" value="ECO:0007669"/>
    <property type="project" value="InterPro"/>
</dbReference>
<evidence type="ECO:0000256" key="4">
    <source>
        <dbReference type="ARBA" id="ARBA00023242"/>
    </source>
</evidence>
<feature type="region of interest" description="Disordered" evidence="5">
    <location>
        <begin position="608"/>
        <end position="662"/>
    </location>
</feature>
<dbReference type="Gene3D" id="6.10.250.2670">
    <property type="match status" value="1"/>
</dbReference>
<organism evidence="7 8">
    <name type="scientific">Lates calcarifer</name>
    <name type="common">Barramundi</name>
    <name type="synonym">Holocentrus calcarifer</name>
    <dbReference type="NCBI Taxonomy" id="8187"/>
    <lineage>
        <taxon>Eukaryota</taxon>
        <taxon>Metazoa</taxon>
        <taxon>Chordata</taxon>
        <taxon>Craniata</taxon>
        <taxon>Vertebrata</taxon>
        <taxon>Euteleostomi</taxon>
        <taxon>Actinopterygii</taxon>
        <taxon>Neopterygii</taxon>
        <taxon>Teleostei</taxon>
        <taxon>Neoteleostei</taxon>
        <taxon>Acanthomorphata</taxon>
        <taxon>Carangaria</taxon>
        <taxon>Carangaria incertae sedis</taxon>
        <taxon>Centropomidae</taxon>
        <taxon>Lates</taxon>
    </lineage>
</organism>
<feature type="compositionally biased region" description="Polar residues" evidence="5">
    <location>
        <begin position="139"/>
        <end position="180"/>
    </location>
</feature>
<feature type="region of interest" description="Disordered" evidence="5">
    <location>
        <begin position="366"/>
        <end position="590"/>
    </location>
</feature>
<evidence type="ECO:0000256" key="1">
    <source>
        <dbReference type="ARBA" id="ARBA00004123"/>
    </source>
</evidence>
<dbReference type="Pfam" id="PF18876">
    <property type="entry name" value="AFF4_CHD"/>
    <property type="match status" value="1"/>
</dbReference>
<evidence type="ECO:0000313" key="8">
    <source>
        <dbReference type="RefSeq" id="XP_018517925.2"/>
    </source>
</evidence>
<dbReference type="RefSeq" id="XP_018517925.2">
    <property type="nucleotide sequence ID" value="XM_018662409.2"/>
</dbReference>
<feature type="region of interest" description="Disordered" evidence="5">
    <location>
        <begin position="678"/>
        <end position="740"/>
    </location>
</feature>
<evidence type="ECO:0000256" key="2">
    <source>
        <dbReference type="ARBA" id="ARBA00007354"/>
    </source>
</evidence>
<feature type="compositionally biased region" description="Basic residues" evidence="5">
    <location>
        <begin position="616"/>
        <end position="627"/>
    </location>
</feature>
<feature type="compositionally biased region" description="Basic residues" evidence="5">
    <location>
        <begin position="709"/>
        <end position="719"/>
    </location>
</feature>
<reference evidence="8" key="1">
    <citation type="submission" date="2025-08" db="UniProtKB">
        <authorList>
            <consortium name="RefSeq"/>
        </authorList>
    </citation>
    <scope>IDENTIFICATION</scope>
    <source>
        <tissue evidence="8">Brain</tissue>
    </source>
</reference>
<name>A0AAJ7LA27_LATCA</name>
<feature type="compositionally biased region" description="Polar residues" evidence="5">
    <location>
        <begin position="909"/>
        <end position="924"/>
    </location>
</feature>
<keyword evidence="4" id="KW-0539">Nucleus</keyword>
<feature type="compositionally biased region" description="Polar residues" evidence="5">
    <location>
        <begin position="678"/>
        <end position="690"/>
    </location>
</feature>
<accession>A0AAJ7LA27</accession>
<dbReference type="GO" id="GO:0032783">
    <property type="term" value="C:super elongation complex"/>
    <property type="evidence" value="ECO:0007669"/>
    <property type="project" value="TreeGrafter"/>
</dbReference>
<comment type="subcellular location">
    <subcellularLocation>
        <location evidence="1">Nucleus</location>
    </subcellularLocation>
</comment>
<feature type="compositionally biased region" description="Polar residues" evidence="5">
    <location>
        <begin position="480"/>
        <end position="514"/>
    </location>
</feature>
<feature type="compositionally biased region" description="Low complexity" evidence="5">
    <location>
        <begin position="415"/>
        <end position="437"/>
    </location>
</feature>
<evidence type="ECO:0000313" key="7">
    <source>
        <dbReference type="Proteomes" id="UP000694890"/>
    </source>
</evidence>
<feature type="compositionally biased region" description="Polar residues" evidence="5">
    <location>
        <begin position="547"/>
        <end position="564"/>
    </location>
</feature>
<feature type="compositionally biased region" description="Polar residues" evidence="5">
    <location>
        <begin position="1090"/>
        <end position="1104"/>
    </location>
</feature>
<feature type="compositionally biased region" description="Acidic residues" evidence="5">
    <location>
        <begin position="445"/>
        <end position="454"/>
    </location>
</feature>
<dbReference type="InterPro" id="IPR043640">
    <property type="entry name" value="AF4/FMR2_CHD"/>
</dbReference>
<evidence type="ECO:0000256" key="5">
    <source>
        <dbReference type="SAM" id="MobiDB-lite"/>
    </source>
</evidence>
<dbReference type="InterPro" id="IPR007797">
    <property type="entry name" value="AF4/FMR2"/>
</dbReference>
<dbReference type="PANTHER" id="PTHR10528">
    <property type="entry name" value="AF4/FMR2 FAMILY MEMBER"/>
    <property type="match status" value="1"/>
</dbReference>
<feature type="compositionally biased region" description="Polar residues" evidence="5">
    <location>
        <begin position="819"/>
        <end position="837"/>
    </location>
</feature>
<feature type="region of interest" description="Disordered" evidence="5">
    <location>
        <begin position="773"/>
        <end position="925"/>
    </location>
</feature>
<dbReference type="KEGG" id="lcf:108874046"/>
<feature type="compositionally biased region" description="Basic and acidic residues" evidence="5">
    <location>
        <begin position="213"/>
        <end position="222"/>
    </location>
</feature>
<dbReference type="Pfam" id="PF18875">
    <property type="entry name" value="AF4_int"/>
    <property type="match status" value="1"/>
</dbReference>
<evidence type="ECO:0000256" key="3">
    <source>
        <dbReference type="ARBA" id="ARBA00022553"/>
    </source>
</evidence>
<feature type="region of interest" description="Disordered" evidence="5">
    <location>
        <begin position="1070"/>
        <end position="1104"/>
    </location>
</feature>
<dbReference type="CTD" id="4299"/>
<proteinExistence type="inferred from homology"/>